<sequence length="977" mass="111571">MKKYGTMRWLLTVAVASLLHLASPAEYLLPGDVLPRHYDLKYAFDIDPATNFSFYGIVEILLDVKHETSKIVLHATDFTISAEDVTVTGPKSPKVTGTRLNDTYNLLTVSLDCKLEQGKNYTLTIPFYGNLKQGLDGTYISTYVNKQTKAKEYLIATQFEAISARKGFPCFDEPMYKATFTITIGHHKDFSAISNMPLVNAVSENPLEEIWPWTQIEETFKKKKADFVWDTYEKSLPMSTYLVAFVVSKFSYVQSPAELSKTKFRIWARSDASDQTAYAAVTGPKALSYFEQWFNVSYPLPKQDMIAIPDFAAGAMENWGLITYRETELLYDEKQSSFLNKERVAEVIAHELAHQWFGNLVTMKWWSDLWLNEGFATFAASVAVNHVEPTWNADMSYAVDNMLSVLSLDALESSHPVSVAIDDPKRITEIFDEISYRKGSTLIRMMTMFLGDEVFRKAINNYLRKYSYANAEQDDLWRELTAANQQYGGLTRNVTVKEVMDTWTTQTGYPILTVTRDYDDKSLSIAQRRYFSLVARTATRQSWWVPLRVLCQPEVGNANMPLQWLAANEGLQDLHTFRHGAGREEWVLFNHDMIAPYRVNYDPRNWQLLIRTLKMEDYTQIPVLGRVQLLSDAFALAWTNHLDYNTALSLASYLQREKDYLPLSTGLKALSKIENVLKRSPDYGAFQKFVRKLIGETYEKSGGLATKRIINGKDLNSVKMQVTTSAWACRVKVPGCEENAMQLFQQWMDTENPDENNPIPLDLRRTVYCVGVARGSVLHWRFALAREQRANVAAARDALLQALTCTKEIWILAQYLEWTITEGSEVRRQDAGAVIANIVRSPVGFYVAKDFIYDRIEDIYNAFKGQGRRIGHIMKILLDQFTTQTELDNFLSWRDKNARFLAESKLSVEQAIEKAKVNIDWIAKNRQSVVDKLREFSMESSDEELEDRALRLGLTHDAASATSLHALLVLLAPLYIV</sequence>
<organism evidence="1 2">
    <name type="scientific">Mythimna loreyi</name>
    <dbReference type="NCBI Taxonomy" id="667449"/>
    <lineage>
        <taxon>Eukaryota</taxon>
        <taxon>Metazoa</taxon>
        <taxon>Ecdysozoa</taxon>
        <taxon>Arthropoda</taxon>
        <taxon>Hexapoda</taxon>
        <taxon>Insecta</taxon>
        <taxon>Pterygota</taxon>
        <taxon>Neoptera</taxon>
        <taxon>Endopterygota</taxon>
        <taxon>Lepidoptera</taxon>
        <taxon>Glossata</taxon>
        <taxon>Ditrysia</taxon>
        <taxon>Noctuoidea</taxon>
        <taxon>Noctuidae</taxon>
        <taxon>Noctuinae</taxon>
        <taxon>Hadenini</taxon>
        <taxon>Mythimna</taxon>
    </lineage>
</organism>
<evidence type="ECO:0000313" key="2">
    <source>
        <dbReference type="Proteomes" id="UP001231649"/>
    </source>
</evidence>
<dbReference type="EMBL" id="CM056800">
    <property type="protein sequence ID" value="KAJ8709893.1"/>
    <property type="molecule type" value="Genomic_DNA"/>
</dbReference>
<keyword evidence="2" id="KW-1185">Reference proteome</keyword>
<protein>
    <submittedName>
        <fullName evidence="1">Uncharacterized protein</fullName>
    </submittedName>
</protein>
<evidence type="ECO:0000313" key="1">
    <source>
        <dbReference type="EMBL" id="KAJ8709893.1"/>
    </source>
</evidence>
<dbReference type="Proteomes" id="UP001231649">
    <property type="component" value="Chromosome 24"/>
</dbReference>
<gene>
    <name evidence="1" type="ORF">PYW08_009897</name>
</gene>
<accession>A0ACC2Q8D8</accession>
<proteinExistence type="predicted"/>
<comment type="caution">
    <text evidence="1">The sequence shown here is derived from an EMBL/GenBank/DDBJ whole genome shotgun (WGS) entry which is preliminary data.</text>
</comment>
<name>A0ACC2Q8D8_9NEOP</name>
<reference evidence="1" key="1">
    <citation type="submission" date="2023-03" db="EMBL/GenBank/DDBJ databases">
        <title>Chromosome-level genomes of two armyworms, Mythimna separata and Mythimna loreyi, provide insights into the biosynthesis and reception of sex pheromones.</title>
        <authorList>
            <person name="Zhao H."/>
        </authorList>
    </citation>
    <scope>NUCLEOTIDE SEQUENCE</scope>
    <source>
        <strain evidence="1">BeijingLab</strain>
    </source>
</reference>